<evidence type="ECO:0000313" key="3">
    <source>
        <dbReference type="EMBL" id="QWY78219.1"/>
    </source>
</evidence>
<accession>A0A149VYJ1</accession>
<gene>
    <name evidence="2" type="ORF">FEMY_11800</name>
    <name evidence="3" type="ORF">JZL65_03860</name>
</gene>
<dbReference type="Gene3D" id="3.40.630.30">
    <property type="match status" value="1"/>
</dbReference>
<dbReference type="EMBL" id="LRRD01000018">
    <property type="protein sequence ID" value="KXW58292.1"/>
    <property type="molecule type" value="Genomic_DNA"/>
</dbReference>
<evidence type="ECO:0000313" key="4">
    <source>
        <dbReference type="Proteomes" id="UP000075653"/>
    </source>
</evidence>
<dbReference type="AlphaFoldDB" id="A0A8F3DVC4"/>
<protein>
    <recommendedName>
        <fullName evidence="1">N-acyl amino acid synthase FeeM catalytic core domain-containing protein</fullName>
    </recommendedName>
</protein>
<sequence length="244" mass="27680">MITTYLSKKPVQSSQTTSEARLFSQDHKTIYLALAVTKEQKSASLDLIHKQYSKRGYKTALTLKDHDQWITFFAAGNSGQVIGTISVRPDNIHGLFADETYQDHLNELRHQGNRLSEFGRLAINSDACNRHILPELFYIAYLYLRTKCNCSMGVLEVNPRHAKYYEKKLGLHPIGPTRHCSRVGAPSVLMNADFTHLEDRVKSAFIRSTLHDKFHAPHFFSNSHALTLPRSLEVGEFNNAITPP</sequence>
<dbReference type="EMBL" id="CP071137">
    <property type="protein sequence ID" value="QWY78219.1"/>
    <property type="molecule type" value="Genomic_DNA"/>
</dbReference>
<dbReference type="Pfam" id="PF21926">
    <property type="entry name" value="FeeM"/>
    <property type="match status" value="1"/>
</dbReference>
<reference evidence="2 4" key="1">
    <citation type="submission" date="2016-01" db="EMBL/GenBank/DDBJ databases">
        <title>Genome sequence of the acidophilic iron oxidising Ferrovum strain Z-31.</title>
        <authorList>
            <person name="Poehlein A."/>
            <person name="Ullrich S.R."/>
            <person name="Schloemann M."/>
            <person name="Muehling M."/>
            <person name="Daniel R."/>
        </authorList>
    </citation>
    <scope>NUCLEOTIDE SEQUENCE [LARGE SCALE GENOMIC DNA]</scope>
    <source>
        <strain evidence="2 4">Z-31</strain>
    </source>
</reference>
<name>A0A8F3DVC4_9PROT</name>
<dbReference type="Proteomes" id="UP000683551">
    <property type="component" value="Chromosome"/>
</dbReference>
<reference evidence="3" key="2">
    <citation type="submission" date="2021-02" db="EMBL/GenBank/DDBJ databases">
        <title>Comparative genomics of Ferrovum myxofaciens strains, predominant extremophile bacteria forming large biofilm stalactites in acid mine ecosystems.</title>
        <authorList>
            <person name="Burkartova K."/>
            <person name="Ridl J."/>
            <person name="Pajer P."/>
            <person name="Falteisek L."/>
        </authorList>
    </citation>
    <scope>NUCLEOTIDE SEQUENCE</scope>
    <source>
        <strain evidence="3">MI1III</strain>
    </source>
</reference>
<accession>A0A8F3DVC4</accession>
<feature type="domain" description="N-acyl amino acid synthase FeeM catalytic core" evidence="1">
    <location>
        <begin position="46"/>
        <end position="193"/>
    </location>
</feature>
<keyword evidence="4" id="KW-1185">Reference proteome</keyword>
<evidence type="ECO:0000259" key="1">
    <source>
        <dbReference type="Pfam" id="PF21926"/>
    </source>
</evidence>
<dbReference type="RefSeq" id="WP_062188013.1">
    <property type="nucleotide sequence ID" value="NZ_CP053675.1"/>
</dbReference>
<dbReference type="InterPro" id="IPR016181">
    <property type="entry name" value="Acyl_CoA_acyltransferase"/>
</dbReference>
<dbReference type="InterPro" id="IPR054597">
    <property type="entry name" value="FeeM_cat"/>
</dbReference>
<organism evidence="2 4">
    <name type="scientific">Ferrovum myxofaciens</name>
    <dbReference type="NCBI Taxonomy" id="416213"/>
    <lineage>
        <taxon>Bacteria</taxon>
        <taxon>Pseudomonadati</taxon>
        <taxon>Pseudomonadota</taxon>
        <taxon>Betaproteobacteria</taxon>
        <taxon>Ferrovales</taxon>
        <taxon>Ferrovaceae</taxon>
        <taxon>Ferrovum</taxon>
    </lineage>
</organism>
<dbReference type="SUPFAM" id="SSF55729">
    <property type="entry name" value="Acyl-CoA N-acyltransferases (Nat)"/>
    <property type="match status" value="1"/>
</dbReference>
<proteinExistence type="predicted"/>
<evidence type="ECO:0000313" key="2">
    <source>
        <dbReference type="EMBL" id="KXW58292.1"/>
    </source>
</evidence>
<dbReference type="Proteomes" id="UP000075653">
    <property type="component" value="Unassembled WGS sequence"/>
</dbReference>
<dbReference type="PATRIC" id="fig|1789004.3.peg.1197"/>